<evidence type="ECO:0000256" key="14">
    <source>
        <dbReference type="RuleBase" id="RU003318"/>
    </source>
</evidence>
<evidence type="ECO:0000256" key="17">
    <source>
        <dbReference type="SAM" id="Phobius"/>
    </source>
</evidence>
<dbReference type="GO" id="GO:0001736">
    <property type="term" value="P:establishment of planar polarity"/>
    <property type="evidence" value="ECO:0007669"/>
    <property type="project" value="UniProtKB-ARBA"/>
</dbReference>
<evidence type="ECO:0000256" key="4">
    <source>
        <dbReference type="ARBA" id="ARBA00022692"/>
    </source>
</evidence>
<gene>
    <name evidence="19" type="ORF">O3P69_004801</name>
</gene>
<feature type="compositionally biased region" description="Low complexity" evidence="16">
    <location>
        <begin position="3394"/>
        <end position="3413"/>
    </location>
</feature>
<evidence type="ECO:0000256" key="10">
    <source>
        <dbReference type="ARBA" id="ARBA00023136"/>
    </source>
</evidence>
<dbReference type="InterPro" id="IPR050174">
    <property type="entry name" value="Protocadherin/Cadherin-CA"/>
</dbReference>
<dbReference type="FunFam" id="2.60.40.60:FF:000058">
    <property type="entry name" value="FAT atypical cadherin 3"/>
    <property type="match status" value="1"/>
</dbReference>
<dbReference type="InterPro" id="IPR000233">
    <property type="entry name" value="Cadherin_Y-type_LIR"/>
</dbReference>
<sequence length="3442" mass="376181">MLKQEWVEEKEEGEEEWRKGGRRRRRRQQQQQQRWRPGSGLADHLRDALSPAWGCGPGRAVLLLCPLERGRCRRRAQGGRGVLVSSRTERVERRPVTPEPQRAAAAAGGGAPPRRPSVVSGEPCAARCVRRRHAPARDVAEGSAGARPAAAGCARTVGGPDRTHPPRAALMVLLLLLLGLAPRHAAAEYEREFEVSEGVAIGTNIGYIGDSNPGQPPPPSPPYLIVPVPGSPVDSDLRIEEDTGEIKTMVDENDNAPTFPSAVMNIDFPENTPRDVKRTLAPARDRDLGIFNTQRYRIVSGNVNNAFRLSSHRERDHVLYLDLQINGFLDRETTAFYSLLIEAWDGGSPPLKGSMTVNITIQDVNDNQPIFNQSRYFATVPENATIGTSVLQVLATDTDAGDNGKITYSINRRQSDRENMFQIDPKSGVISVNRPLDFEAKGVHELLVVARDNGDQPLETTAFVSIRVIDVNDNQPTINLIFLSDDATPKISEDAQPGEFVARISVNDPDSKEEYANVSVTLEGGDGHFDLTTQDSIIYLMVVSRPLDRELKPNYTLVVFATDMGNPPLHASRKFDLQVTDMNDNAPEFDQTVYQANVLEVADPGTSVFQLSALDRDEGNNSVITYSIRDTPETHSDWFQIDSRTGLITTRTHVDCETEPVPQITVIATDSGSPALSSSATVKVTIRDVNDNEPIFDQSFYNVSVHESEAVATCILKVSATDPDCGVNALVNYTIGDGFKRFKEFEIRPKTGDICISGQLDHETRAVYEFPVVATDRGGLSTTAAVKIQLLDVNDNSPTFYPQQYNVSLREQHNQSVPVVVVVATDKDAGVYGQVTYEIVGENDPGGFRIDGKTGEIFVTETLSKANSMYHINVSARDGGGLRSAVDAEVGISVIDTNQEPPIFENSRYTFGAAEDVPPGSSVGTVTAVSSNRGGGEVRYNIYSGDPNGYFSIDSLSGVLSTASGLDHETHPFVLLNVLATAGTPPTYGHTQVNISIYDVNDNAPEFDVATVKISVRENAVLKEAIYAAHASDHDSASNGMVTYTLEENPGDKFFIDEMQGILMLAQELDYEDIQKYTLVIGAKDRGVPRLASNLTVNLEVQDVNDNPPVFERAEYAVSVLESLPANSQFLQVTAHDKDTGNNARLTYTIREKEFENVFGVFPNSGSLYLKEVLDRETRDSYVLTVVATDNGMPVSTASTTVVITVLDANDNTPTFSRQIYEFTVEENLGSGAVVGSVSAEDKDMGNNASLRFSLQPSDGSFQINPDTGEIVTRVALNRELKAVYEVTAEVHDEGQPPRHARATVRVLVTDVNDNSPTFIEPREPSVSVREEQPAGTEVLQVRATDRDEGNNASITYSFISTSDNDDDSAFTINPTTGRHHHHQGNERDILFLLLFFFFFSAQNTYHCTGPSHLYLTLPPPKVLDHEAKQVYRVTVQASDQGSPPRNVTTVLQIEVLDLNDNRPTFPASSVVFKVREGVKVGEEVGSVLAVDRDGGENGRVTYTILSGNTYGTFDINKTTGQVFTARQVDYELTTEYMLQVKAVDSSATNPQSSIINVKIEVQDENDQAPVFKDDPVIFSISENTAIGTPVWNFTATDLDSGDNGYVQYSLAQQRPKKEHREYTLVVTAADQPRDETQRRQASVTARILIEDYNDNSPKFVSRSRVDVMEDEPRGTPVLHVIATDEDSRDNGRVTYIISSGNDGSFALDYETGELSIVKALDRERATQYRLNVTASDHGEPPRSSAQLIEVFVEDVNDNPPKFSQAIYKANVSEGAPPGTSVARVTASDRDYGTNSNLTYIIPAGIGDNKFRINPSTGVIRTVATLDREDKDHYSLTVYVRDGSYPAQYDTASVLVTLTDVNDHAPEFRDSCYPLRVPENTDLSVIHTVLATDRDAGLNGQVRYSITGGNVNNKFSIESSSGQLSSRPLDREAQAKYFLVVTAEDRAQSALRGVCNITITVEDQNDNDPKFSQNRYTATLPEDAPPDTVNARITYSLSNETQWLFKIDNETGVITTAGHFDREKQSVYSFEVRATDGGRYDARSEKAQVQISISDVNDNKPVFTQYPFTVDLPVYSQPGQELLKVTATDKDEGVNQEIVYSLVDEPANSKFRINPETGVVTATSPLGMESGRLFHLEVVAQDRGRPPQSSTGLVEIRVGDASSATTLQFKNSSYSVELEENAPAGSDVVQVAAVRSDNNWQRIAYSFGSGNEENIFDIISNNGLIRVRDPRRLDYETLPQMKLVVVAQAEGEVPLYAYTSVWVTLVDTNDNAPRFTQDRYVSSVWEGYNKGEYVMQVSATDDDTGVNANIVYHIVEGNHDSAFVIDPPFSGIVKTNIVLDREIRDAYKLTIIATDEGIPQRTGTCTLRINIVDANDNQPTFPPHSVVQVSEGSEVGTVITTITANDVDTNPAITYNFASTGNPHNMFSIDKFSGKITLAKPLDHETRAEYMLQVEASDTSHVATTSITVKVVDENDNAPIFTQQAYQVALPELSRPGTPVIRVNATDKDAGANARVKYSLGSSSDPGFYISDRTGIIYTNSSVHYNPRQPVIQLVVTARDAGRPSLAAVAAVRIQVTDVNDNAPKFSREDYTAHVSEDAPRGHLVTRVSASDMDESRHNRNIDYRLVGGNEQGAFQITSNTGEILLVRRLDREETAEYRLIAMATDRGRPARNATAEVVITVDDVNDHAPVFNQSEYAVTVSESLGLAASVLQVLATDDDAGDNAAISYDITSGNDRQVFALDSETGVVSLREALDFDTVSEYRFIVRATDGSRHHPLSALATVHVTLEDENDNSPQFPVDKYLEFVAENSPVGTTVFTAHANDGDKGPYGALNYSIPGGKDKDKFGVDHKTGIVVTKAVFDYEAKQEYSFLLRAVDAGGKSSVVAVQVNVDSQDDFAPEFLERNYYFAVPTKLEVGTVVGRVEATDKDEGLDGRVFYSFRTSSSAFKINRTSGEISVKRPGVREEGLTRLEVVATSGQVGSLRAVAVADVNVGGKNGTWNNTSPVTTGGHDSGGLATWAIGLLIALIFLVLIFGGAFLLLYRRNLRARKTVMADQFDNSFDTIDIRPPPSAPADLSQYPPRYNDLPHYDHHGERSHHHGNTTSEMSEQSQSASSGRGSADDNEDVEDEEIRMINEGPLIQQQKLRERLGLPDSGIRDDDNMSDVSVHNTQEYLARLGIDTTKSESTKGSQDLAHSMESMHMFDDEGGGEADGMDISNLIYAKLNEVTPEEDSSIMDGTRAFGFGDESQPSMTGSLSSIVHSEEELQGSYNWDYLLDWGPQYQPLAHVFSEIARLKDDSAPNYSREPLKKTLNPQVKTIPPPLLTSVAPRSIAPVALSSARTSQLTLPSLPRSPISHESSFTSPAMSPSFSPSLSPLATRSPSISPLMTPGSVSHATSPAAAAAAQTSATSTPHHGRPVGQRQGPAGLMAGASSGSETELRI</sequence>
<dbReference type="PROSITE" id="PS00232">
    <property type="entry name" value="CADHERIN_1"/>
    <property type="match status" value="16"/>
</dbReference>
<dbReference type="FunFam" id="2.60.40.60:FF:000104">
    <property type="entry name" value="cadherin-23 isoform X1"/>
    <property type="match status" value="1"/>
</dbReference>
<evidence type="ECO:0000256" key="16">
    <source>
        <dbReference type="SAM" id="MobiDB-lite"/>
    </source>
</evidence>
<feature type="compositionally biased region" description="Basic and acidic residues" evidence="16">
    <location>
        <begin position="87"/>
        <end position="96"/>
    </location>
</feature>
<evidence type="ECO:0000256" key="3">
    <source>
        <dbReference type="ARBA" id="ARBA00022536"/>
    </source>
</evidence>
<keyword evidence="8 14" id="KW-0130">Cell adhesion</keyword>
<feature type="domain" description="Cadherin" evidence="18">
    <location>
        <begin position="372"/>
        <end position="478"/>
    </location>
</feature>
<dbReference type="FunFam" id="2.60.40.60:FF:000226">
    <property type="entry name" value="Dachsous, isoform B"/>
    <property type="match status" value="1"/>
</dbReference>
<feature type="domain" description="Cadherin" evidence="18">
    <location>
        <begin position="1660"/>
        <end position="1763"/>
    </location>
</feature>
<evidence type="ECO:0000256" key="6">
    <source>
        <dbReference type="ARBA" id="ARBA00022737"/>
    </source>
</evidence>
<evidence type="ECO:0000256" key="11">
    <source>
        <dbReference type="ARBA" id="ARBA00023157"/>
    </source>
</evidence>
<dbReference type="FunFam" id="2.60.40.60:FF:000020">
    <property type="entry name" value="Dachsous cadherin-related 1b"/>
    <property type="match status" value="11"/>
</dbReference>
<keyword evidence="11" id="KW-1015">Disulfide bond</keyword>
<evidence type="ECO:0000256" key="1">
    <source>
        <dbReference type="ARBA" id="ARBA00004251"/>
    </source>
</evidence>
<reference evidence="19 20" key="1">
    <citation type="submission" date="2023-03" db="EMBL/GenBank/DDBJ databases">
        <title>High-quality genome of Scylla paramamosain provides insights in environmental adaptation.</title>
        <authorList>
            <person name="Zhang L."/>
        </authorList>
    </citation>
    <scope>NUCLEOTIDE SEQUENCE [LARGE SCALE GENOMIC DNA]</scope>
    <source>
        <strain evidence="19">LZ_2023a</strain>
        <tissue evidence="19">Muscle</tissue>
    </source>
</reference>
<dbReference type="GO" id="GO:0005509">
    <property type="term" value="F:calcium ion binding"/>
    <property type="evidence" value="ECO:0007669"/>
    <property type="project" value="UniProtKB-UniRule"/>
</dbReference>
<dbReference type="FunFam" id="2.60.40.60:FF:000015">
    <property type="entry name" value="FAT atypical cadherin 1"/>
    <property type="match status" value="1"/>
</dbReference>
<keyword evidence="2" id="KW-1003">Cell membrane</keyword>
<feature type="compositionally biased region" description="Low complexity" evidence="16">
    <location>
        <begin position="3359"/>
        <end position="3379"/>
    </location>
</feature>
<feature type="domain" description="Cadherin" evidence="18">
    <location>
        <begin position="491"/>
        <end position="589"/>
    </location>
</feature>
<evidence type="ECO:0000256" key="12">
    <source>
        <dbReference type="ARBA" id="ARBA00023180"/>
    </source>
</evidence>
<accession>A0AAW0UEI0</accession>
<keyword evidence="3" id="KW-0245">EGF-like domain</keyword>
<evidence type="ECO:0000256" key="2">
    <source>
        <dbReference type="ARBA" id="ARBA00022475"/>
    </source>
</evidence>
<feature type="domain" description="Cadherin" evidence="18">
    <location>
        <begin position="2693"/>
        <end position="2798"/>
    </location>
</feature>
<evidence type="ECO:0000256" key="5">
    <source>
        <dbReference type="ARBA" id="ARBA00022729"/>
    </source>
</evidence>
<keyword evidence="6" id="KW-0677">Repeat</keyword>
<evidence type="ECO:0000313" key="19">
    <source>
        <dbReference type="EMBL" id="KAK8397341.1"/>
    </source>
</evidence>
<dbReference type="PROSITE" id="PS50268">
    <property type="entry name" value="CADHERIN_2"/>
    <property type="match status" value="26"/>
</dbReference>
<feature type="domain" description="Cadherin" evidence="18">
    <location>
        <begin position="905"/>
        <end position="1007"/>
    </location>
</feature>
<dbReference type="FunFam" id="2.60.40.60:FF:000116">
    <property type="entry name" value="Dachsous cadherin-related 2"/>
    <property type="match status" value="1"/>
</dbReference>
<dbReference type="FunFam" id="2.60.40.60:FF:000039">
    <property type="entry name" value="FAT atypical cadherin 3"/>
    <property type="match status" value="1"/>
</dbReference>
<feature type="domain" description="Cadherin" evidence="18">
    <location>
        <begin position="590"/>
        <end position="696"/>
    </location>
</feature>
<dbReference type="GO" id="GO:0048589">
    <property type="term" value="P:developmental growth"/>
    <property type="evidence" value="ECO:0007669"/>
    <property type="project" value="UniProtKB-ARBA"/>
</dbReference>
<dbReference type="FunFam" id="2.60.40.60:FF:000102">
    <property type="entry name" value="Dachsous cadherin-related 1b"/>
    <property type="match status" value="1"/>
</dbReference>
<feature type="domain" description="Cadherin" evidence="18">
    <location>
        <begin position="1764"/>
        <end position="1868"/>
    </location>
</feature>
<feature type="region of interest" description="Disordered" evidence="16">
    <location>
        <begin position="139"/>
        <end position="164"/>
    </location>
</feature>
<dbReference type="Pfam" id="PF00028">
    <property type="entry name" value="Cadherin"/>
    <property type="match status" value="25"/>
</dbReference>
<feature type="domain" description="Cadherin" evidence="18">
    <location>
        <begin position="1321"/>
        <end position="1466"/>
    </location>
</feature>
<feature type="domain" description="Cadherin" evidence="18">
    <location>
        <begin position="2064"/>
        <end position="2169"/>
    </location>
</feature>
<keyword evidence="5" id="KW-0732">Signal</keyword>
<dbReference type="CDD" id="cd11304">
    <property type="entry name" value="Cadherin_repeat"/>
    <property type="match status" value="25"/>
</dbReference>
<dbReference type="InterPro" id="IPR020894">
    <property type="entry name" value="Cadherin_CS"/>
</dbReference>
<feature type="transmembrane region" description="Helical" evidence="17">
    <location>
        <begin position="3016"/>
        <end position="3042"/>
    </location>
</feature>
<feature type="domain" description="Cadherin" evidence="18">
    <location>
        <begin position="260"/>
        <end position="371"/>
    </location>
</feature>
<feature type="domain" description="Cadherin" evidence="18">
    <location>
        <begin position="2807"/>
        <end position="2901"/>
    </location>
</feature>
<keyword evidence="4 14" id="KW-0812">Transmembrane</keyword>
<feature type="domain" description="Cadherin" evidence="18">
    <location>
        <begin position="1112"/>
        <end position="1216"/>
    </location>
</feature>
<comment type="function">
    <text evidence="15">Cadherins are calcium-dependent cell adhesion proteins.</text>
</comment>
<dbReference type="GO" id="GO:0009887">
    <property type="term" value="P:animal organ morphogenesis"/>
    <property type="evidence" value="ECO:0007669"/>
    <property type="project" value="UniProtKB-ARBA"/>
</dbReference>
<dbReference type="GO" id="GO:0005886">
    <property type="term" value="C:plasma membrane"/>
    <property type="evidence" value="ECO:0007669"/>
    <property type="project" value="UniProtKB-SubCell"/>
</dbReference>
<evidence type="ECO:0000259" key="18">
    <source>
        <dbReference type="PROSITE" id="PS50268"/>
    </source>
</evidence>
<dbReference type="Gene3D" id="2.60.40.60">
    <property type="entry name" value="Cadherins"/>
    <property type="match status" value="27"/>
</dbReference>
<dbReference type="PANTHER" id="PTHR24028:SF328">
    <property type="entry name" value="CADHERIN-3"/>
    <property type="match status" value="1"/>
</dbReference>
<dbReference type="SMART" id="SM00112">
    <property type="entry name" value="CA"/>
    <property type="match status" value="26"/>
</dbReference>
<protein>
    <recommendedName>
        <fullName evidence="18">Cadherin domain-containing protein</fullName>
    </recommendedName>
</protein>
<feature type="domain" description="Cadherin" evidence="18">
    <location>
        <begin position="1008"/>
        <end position="1111"/>
    </location>
</feature>
<dbReference type="EMBL" id="JARAKH010000014">
    <property type="protein sequence ID" value="KAK8397341.1"/>
    <property type="molecule type" value="Genomic_DNA"/>
</dbReference>
<feature type="domain" description="Cadherin" evidence="18">
    <location>
        <begin position="1983"/>
        <end position="2063"/>
    </location>
</feature>
<comment type="subcellular location">
    <subcellularLocation>
        <location evidence="1 14">Cell membrane</location>
        <topology evidence="1 14">Single-pass type I membrane protein</topology>
    </subcellularLocation>
</comment>
<dbReference type="FunFam" id="2.60.40.60:FF:000140">
    <property type="entry name" value="Dachsous cadherin-related 1"/>
    <property type="match status" value="1"/>
</dbReference>
<feature type="region of interest" description="Disordered" evidence="16">
    <location>
        <begin position="3061"/>
        <end position="3127"/>
    </location>
</feature>
<keyword evidence="7 13" id="KW-0106">Calcium</keyword>
<comment type="caution">
    <text evidence="19">The sequence shown here is derived from an EMBL/GenBank/DDBJ whole genome shotgun (WGS) entry which is preliminary data.</text>
</comment>
<evidence type="ECO:0000256" key="7">
    <source>
        <dbReference type="ARBA" id="ARBA00022837"/>
    </source>
</evidence>
<feature type="region of interest" description="Disordered" evidence="16">
    <location>
        <begin position="76"/>
        <end position="120"/>
    </location>
</feature>
<dbReference type="PRINTS" id="PR00205">
    <property type="entry name" value="CADHERIN"/>
</dbReference>
<feature type="compositionally biased region" description="Low complexity" evidence="16">
    <location>
        <begin position="3104"/>
        <end position="3118"/>
    </location>
</feature>
<feature type="domain" description="Cadherin" evidence="18">
    <location>
        <begin position="697"/>
        <end position="800"/>
    </location>
</feature>
<evidence type="ECO:0000256" key="15">
    <source>
        <dbReference type="RuleBase" id="RU004357"/>
    </source>
</evidence>
<feature type="compositionally biased region" description="Low complexity" evidence="16">
    <location>
        <begin position="141"/>
        <end position="154"/>
    </location>
</feature>
<dbReference type="GO" id="GO:0007163">
    <property type="term" value="P:establishment or maintenance of cell polarity"/>
    <property type="evidence" value="ECO:0007669"/>
    <property type="project" value="UniProtKB-ARBA"/>
</dbReference>
<name>A0AAW0UEI0_SCYPA</name>
<feature type="domain" description="Cadherin" evidence="18">
    <location>
        <begin position="2587"/>
        <end position="2692"/>
    </location>
</feature>
<evidence type="ECO:0000313" key="20">
    <source>
        <dbReference type="Proteomes" id="UP001487740"/>
    </source>
</evidence>
<feature type="domain" description="Cadherin" evidence="18">
    <location>
        <begin position="1467"/>
        <end position="1572"/>
    </location>
</feature>
<evidence type="ECO:0000256" key="8">
    <source>
        <dbReference type="ARBA" id="ARBA00022889"/>
    </source>
</evidence>
<keyword evidence="12" id="KW-0325">Glycoprotein</keyword>
<dbReference type="Gene3D" id="4.10.900.10">
    <property type="entry name" value="TCF3-CBD (Catenin binding domain)"/>
    <property type="match status" value="1"/>
</dbReference>
<dbReference type="FunFam" id="2.60.40.60:FF:000353">
    <property type="entry name" value="Dachsous, isoform B"/>
    <property type="match status" value="1"/>
</dbReference>
<feature type="domain" description="Cadherin" evidence="18">
    <location>
        <begin position="1869"/>
        <end position="1971"/>
    </location>
</feature>
<feature type="domain" description="Cadherin" evidence="18">
    <location>
        <begin position="801"/>
        <end position="904"/>
    </location>
</feature>
<dbReference type="GO" id="GO:0007156">
    <property type="term" value="P:homophilic cell adhesion via plasma membrane adhesion molecules"/>
    <property type="evidence" value="ECO:0007669"/>
    <property type="project" value="InterPro"/>
</dbReference>
<keyword evidence="20" id="KW-1185">Reference proteome</keyword>
<dbReference type="FunFam" id="2.60.40.60:FF:000100">
    <property type="entry name" value="protocadherin Fat 2"/>
    <property type="match status" value="1"/>
</dbReference>
<feature type="domain" description="Cadherin" evidence="18">
    <location>
        <begin position="2482"/>
        <end position="2586"/>
    </location>
</feature>
<feature type="compositionally biased region" description="Basic and acidic residues" evidence="16">
    <location>
        <begin position="1321"/>
        <end position="1333"/>
    </location>
</feature>
<feature type="domain" description="Cadherin" evidence="18">
    <location>
        <begin position="2276"/>
        <end position="2381"/>
    </location>
</feature>
<dbReference type="PANTHER" id="PTHR24028">
    <property type="entry name" value="CADHERIN-87A"/>
    <property type="match status" value="1"/>
</dbReference>
<feature type="domain" description="Cadherin" evidence="18">
    <location>
        <begin position="1579"/>
        <end position="1660"/>
    </location>
</feature>
<dbReference type="FunFam" id="2.60.40.60:FF:000007">
    <property type="entry name" value="Protocadherin alpha 2"/>
    <property type="match status" value="1"/>
</dbReference>
<feature type="domain" description="Cadherin" evidence="18">
    <location>
        <begin position="2902"/>
        <end position="3007"/>
    </location>
</feature>
<feature type="region of interest" description="Disordered" evidence="16">
    <location>
        <begin position="1"/>
        <end position="42"/>
    </location>
</feature>
<evidence type="ECO:0000256" key="9">
    <source>
        <dbReference type="ARBA" id="ARBA00022989"/>
    </source>
</evidence>
<dbReference type="InterPro" id="IPR002126">
    <property type="entry name" value="Cadherin-like_dom"/>
</dbReference>
<dbReference type="InterPro" id="IPR027397">
    <property type="entry name" value="Catenin-bd_sf"/>
</dbReference>
<keyword evidence="9 17" id="KW-1133">Transmembrane helix</keyword>
<evidence type="ECO:0000256" key="13">
    <source>
        <dbReference type="PROSITE-ProRule" id="PRU00043"/>
    </source>
</evidence>
<feature type="domain" description="Cadherin" evidence="18">
    <location>
        <begin position="2381"/>
        <end position="2481"/>
    </location>
</feature>
<feature type="region of interest" description="Disordered" evidence="16">
    <location>
        <begin position="1316"/>
        <end position="1336"/>
    </location>
</feature>
<feature type="domain" description="Cadherin" evidence="18">
    <location>
        <begin position="2170"/>
        <end position="2275"/>
    </location>
</feature>
<dbReference type="Proteomes" id="UP001487740">
    <property type="component" value="Unassembled WGS sequence"/>
</dbReference>
<dbReference type="Pfam" id="PF01049">
    <property type="entry name" value="CADH_Y-type_LIR"/>
    <property type="match status" value="1"/>
</dbReference>
<dbReference type="SUPFAM" id="SSF49313">
    <property type="entry name" value="Cadherin-like"/>
    <property type="match status" value="26"/>
</dbReference>
<dbReference type="InterPro" id="IPR015919">
    <property type="entry name" value="Cadherin-like_sf"/>
</dbReference>
<organism evidence="19 20">
    <name type="scientific">Scylla paramamosain</name>
    <name type="common">Mud crab</name>
    <dbReference type="NCBI Taxonomy" id="85552"/>
    <lineage>
        <taxon>Eukaryota</taxon>
        <taxon>Metazoa</taxon>
        <taxon>Ecdysozoa</taxon>
        <taxon>Arthropoda</taxon>
        <taxon>Crustacea</taxon>
        <taxon>Multicrustacea</taxon>
        <taxon>Malacostraca</taxon>
        <taxon>Eumalacostraca</taxon>
        <taxon>Eucarida</taxon>
        <taxon>Decapoda</taxon>
        <taxon>Pleocyemata</taxon>
        <taxon>Brachyura</taxon>
        <taxon>Eubrachyura</taxon>
        <taxon>Portunoidea</taxon>
        <taxon>Portunidae</taxon>
        <taxon>Portuninae</taxon>
        <taxon>Scylla</taxon>
    </lineage>
</organism>
<keyword evidence="10 17" id="KW-0472">Membrane</keyword>
<feature type="region of interest" description="Disordered" evidence="16">
    <location>
        <begin position="3343"/>
        <end position="3442"/>
    </location>
</feature>
<feature type="domain" description="Cadherin" evidence="18">
    <location>
        <begin position="1217"/>
        <end position="1319"/>
    </location>
</feature>
<proteinExistence type="predicted"/>
<feature type="compositionally biased region" description="Polar residues" evidence="16">
    <location>
        <begin position="3433"/>
        <end position="3442"/>
    </location>
</feature>